<feature type="signal peptide" evidence="2">
    <location>
        <begin position="1"/>
        <end position="27"/>
    </location>
</feature>
<proteinExistence type="predicted"/>
<evidence type="ECO:0000256" key="2">
    <source>
        <dbReference type="SAM" id="SignalP"/>
    </source>
</evidence>
<dbReference type="PROSITE" id="PS51257">
    <property type="entry name" value="PROKAR_LIPOPROTEIN"/>
    <property type="match status" value="1"/>
</dbReference>
<reference evidence="3 4" key="1">
    <citation type="submission" date="2019-08" db="EMBL/GenBank/DDBJ databases">
        <authorList>
            <person name="Khan S.A."/>
            <person name="Jeon C.O."/>
            <person name="Jeong S.E."/>
        </authorList>
    </citation>
    <scope>NUCLEOTIDE SEQUENCE [LARGE SCALE GENOMIC DNA]</scope>
    <source>
        <strain evidence="4">IMCC1728</strain>
    </source>
</reference>
<dbReference type="AlphaFoldDB" id="A0A5C6U6Q3"/>
<feature type="region of interest" description="Disordered" evidence="1">
    <location>
        <begin position="620"/>
        <end position="639"/>
    </location>
</feature>
<keyword evidence="4" id="KW-1185">Reference proteome</keyword>
<evidence type="ECO:0000313" key="4">
    <source>
        <dbReference type="Proteomes" id="UP000321832"/>
    </source>
</evidence>
<keyword evidence="2" id="KW-0732">Signal</keyword>
<dbReference type="SUPFAM" id="SSF48452">
    <property type="entry name" value="TPR-like"/>
    <property type="match status" value="1"/>
</dbReference>
<protein>
    <submittedName>
        <fullName evidence="3">Tetratricopeptide repeat protein</fullName>
    </submittedName>
</protein>
<comment type="caution">
    <text evidence="3">The sequence shown here is derived from an EMBL/GenBank/DDBJ whole genome shotgun (WGS) entry which is preliminary data.</text>
</comment>
<sequence>MSVKLSLRPLGAALAAAALLACSAASAAPPKPWPVPANEKARPVEAPYYGDALFHFFQDRYFTSITTLMASQHFDRVAAHRDEAEILRGGMLLSYGLHKEAGEIFAKLIEQGASPAVRDRARFYLAKIRYQRGFLAEAEDAMARIEKNLPRALAEDKLLLQSNLMMARGDYAGAAELLQGVAKESPIGQYARYNLGVALVKSGQDEAGGKLLDEIGMAPAADEEMRSLRDKANVALGFSALQAGRADEARRSLQRVRLEGLQANKALLGFGWAAAELKEPKLALVPWLELANRDASDAAVLEARIAIPYAYAELGAYGEATEQYNAAIAAYDSEAGRLDESIVAIRAGKLLDGLIERNPGEEMGWFWNIRELPQMPYASHLTQVMAGHEFQEAFKNWRDLRFLSTNLKDWEDKLGIFGDMLDNRRRAYAERLPAVQAQARAVNLQALQQRRDAVAADVERAVREQDPQAFANVRDRELLDLIDGVKQGLKDVSDAAEAQRLRERTRLVAGALEWRLTQEYAARSWDAQKDVKTIDAELALAQQRVAAVARAQVEEPARHEAFAKRIAELTARIKGLIPRVAALSNEQGQQVQELAVAELARQKDRLAAYSQQARFSVAQMYDRATSETPTKKDSDAPAK</sequence>
<organism evidence="3 4">
    <name type="scientific">Piscinibacter aquaticus</name>
    <dbReference type="NCBI Taxonomy" id="392597"/>
    <lineage>
        <taxon>Bacteria</taxon>
        <taxon>Pseudomonadati</taxon>
        <taxon>Pseudomonadota</taxon>
        <taxon>Betaproteobacteria</taxon>
        <taxon>Burkholderiales</taxon>
        <taxon>Sphaerotilaceae</taxon>
        <taxon>Piscinibacter</taxon>
    </lineage>
</organism>
<gene>
    <name evidence="3" type="ORF">FSC37_00175</name>
</gene>
<accession>A0A5C6U6Q3</accession>
<evidence type="ECO:0000256" key="1">
    <source>
        <dbReference type="SAM" id="MobiDB-lite"/>
    </source>
</evidence>
<dbReference type="Pfam" id="PF14559">
    <property type="entry name" value="TPR_19"/>
    <property type="match status" value="1"/>
</dbReference>
<feature type="chain" id="PRO_5023113084" evidence="2">
    <location>
        <begin position="28"/>
        <end position="639"/>
    </location>
</feature>
<evidence type="ECO:0000313" key="3">
    <source>
        <dbReference type="EMBL" id="TXC67418.1"/>
    </source>
</evidence>
<dbReference type="Proteomes" id="UP000321832">
    <property type="component" value="Unassembled WGS sequence"/>
</dbReference>
<dbReference type="InterPro" id="IPR011990">
    <property type="entry name" value="TPR-like_helical_dom_sf"/>
</dbReference>
<name>A0A5C6U6Q3_9BURK</name>
<feature type="compositionally biased region" description="Basic and acidic residues" evidence="1">
    <location>
        <begin position="629"/>
        <end position="639"/>
    </location>
</feature>
<dbReference type="EMBL" id="VOPW01000001">
    <property type="protein sequence ID" value="TXC67418.1"/>
    <property type="molecule type" value="Genomic_DNA"/>
</dbReference>
<dbReference type="Gene3D" id="1.25.40.10">
    <property type="entry name" value="Tetratricopeptide repeat domain"/>
    <property type="match status" value="2"/>
</dbReference>